<dbReference type="PANTHER" id="PTHR24305">
    <property type="entry name" value="CYTOCHROME P450"/>
    <property type="match status" value="1"/>
</dbReference>
<name>A0ABR3XSI6_9EURO</name>
<dbReference type="PROSITE" id="PS00086">
    <property type="entry name" value="CYTOCHROME_P450"/>
    <property type="match status" value="1"/>
</dbReference>
<dbReference type="InterPro" id="IPR001128">
    <property type="entry name" value="Cyt_P450"/>
</dbReference>
<comment type="cofactor">
    <cofactor evidence="1">
        <name>heme</name>
        <dbReference type="ChEBI" id="CHEBI:30413"/>
    </cofactor>
</comment>
<feature type="transmembrane region" description="Helical" evidence="6">
    <location>
        <begin position="6"/>
        <end position="26"/>
    </location>
</feature>
<keyword evidence="5" id="KW-0503">Monooxygenase</keyword>
<sequence length="514" mass="58459">MALITLSPFTLGAGFIFLAVIGLSIFRQASWSKTIPGPWLAKFTKLWYLWQIYRCDFHWTNINLHRERGKIVQLAPGWFSIDDPDALKIIYGHGSQWAKGEWYDSWNFGSHPDQTNLFSERNNARHSVMRRKVASMYSMSALVSYEPYVDNCIGLLQRQLAKFASERSIIDVGHWMQCYAFDVIGEITFGERFGFLDEGKDINKLIQNLDVGMSACSYFGVFTGLLPLQAIIFKLTNNEDSNYVQRFTERRVAITRSQKLDLQEDGPVYMAKKFIHAQEKGDGSKTFTDWDVKLNAGANIGAGSDTTSLSLSSVLFYIYRHPRCLERVRKELENSGLTSHSQLSFQQVQKLPYLQAAIKEALRMHPGTGLPMWRVVPEGGAIICGQYFPAGTNIGVNSWVAHRNQTVYGADADEYRPERWLEAPADEGITGDKSKAIEQSFMPFGIGARTCIGKNISLLETNKLIPILIRDYDIEFVTKDGEPERSKYMPARNRWFVKPDNLYARITRRQSSAN</sequence>
<evidence type="ECO:0000256" key="2">
    <source>
        <dbReference type="ARBA" id="ARBA00022723"/>
    </source>
</evidence>
<dbReference type="PRINTS" id="PR00385">
    <property type="entry name" value="P450"/>
</dbReference>
<reference evidence="7 8" key="1">
    <citation type="journal article" date="2024" name="IMA Fungus">
        <title>IMA Genome - F19 : A genome assembly and annotation guide to empower mycologists, including annotated draft genome sequences of Ceratocystis pirilliformis, Diaporthe australafricana, Fusarium ophioides, Paecilomyces lecythidis, and Sporothrix stenoceras.</title>
        <authorList>
            <person name="Aylward J."/>
            <person name="Wilson A.M."/>
            <person name="Visagie C.M."/>
            <person name="Spraker J."/>
            <person name="Barnes I."/>
            <person name="Buitendag C."/>
            <person name="Ceriani C."/>
            <person name="Del Mar Angel L."/>
            <person name="du Plessis D."/>
            <person name="Fuchs T."/>
            <person name="Gasser K."/>
            <person name="Kramer D."/>
            <person name="Li W."/>
            <person name="Munsamy K."/>
            <person name="Piso A."/>
            <person name="Price J.L."/>
            <person name="Sonnekus B."/>
            <person name="Thomas C."/>
            <person name="van der Nest A."/>
            <person name="van Dijk A."/>
            <person name="van Heerden A."/>
            <person name="van Vuuren N."/>
            <person name="Yilmaz N."/>
            <person name="Duong T.A."/>
            <person name="van der Merwe N.A."/>
            <person name="Wingfield M.J."/>
            <person name="Wingfield B.D."/>
        </authorList>
    </citation>
    <scope>NUCLEOTIDE SEQUENCE [LARGE SCALE GENOMIC DNA]</scope>
    <source>
        <strain evidence="7 8">CMW 18167</strain>
    </source>
</reference>
<protein>
    <recommendedName>
        <fullName evidence="9">Cytochrome P450</fullName>
    </recommendedName>
</protein>
<keyword evidence="4 5" id="KW-0408">Iron</keyword>
<organism evidence="7 8">
    <name type="scientific">Paecilomyces lecythidis</name>
    <dbReference type="NCBI Taxonomy" id="3004212"/>
    <lineage>
        <taxon>Eukaryota</taxon>
        <taxon>Fungi</taxon>
        <taxon>Dikarya</taxon>
        <taxon>Ascomycota</taxon>
        <taxon>Pezizomycotina</taxon>
        <taxon>Eurotiomycetes</taxon>
        <taxon>Eurotiomycetidae</taxon>
        <taxon>Eurotiales</taxon>
        <taxon>Thermoascaceae</taxon>
        <taxon>Paecilomyces</taxon>
    </lineage>
</organism>
<comment type="caution">
    <text evidence="7">The sequence shown here is derived from an EMBL/GenBank/DDBJ whole genome shotgun (WGS) entry which is preliminary data.</text>
</comment>
<keyword evidence="6" id="KW-0472">Membrane</keyword>
<evidence type="ECO:0000256" key="3">
    <source>
        <dbReference type="ARBA" id="ARBA00023002"/>
    </source>
</evidence>
<evidence type="ECO:0000256" key="1">
    <source>
        <dbReference type="ARBA" id="ARBA00001971"/>
    </source>
</evidence>
<dbReference type="SUPFAM" id="SSF48264">
    <property type="entry name" value="Cytochrome P450"/>
    <property type="match status" value="1"/>
</dbReference>
<dbReference type="Pfam" id="PF00067">
    <property type="entry name" value="p450"/>
    <property type="match status" value="1"/>
</dbReference>
<dbReference type="InterPro" id="IPR017972">
    <property type="entry name" value="Cyt_P450_CS"/>
</dbReference>
<dbReference type="PANTHER" id="PTHR24305:SF190">
    <property type="entry name" value="P450, PUTATIVE (EUROFUNG)-RELATED"/>
    <property type="match status" value="1"/>
</dbReference>
<dbReference type="InterPro" id="IPR036396">
    <property type="entry name" value="Cyt_P450_sf"/>
</dbReference>
<evidence type="ECO:0000256" key="6">
    <source>
        <dbReference type="SAM" id="Phobius"/>
    </source>
</evidence>
<evidence type="ECO:0000256" key="4">
    <source>
        <dbReference type="ARBA" id="ARBA00023004"/>
    </source>
</evidence>
<comment type="similarity">
    <text evidence="5">Belongs to the cytochrome P450 family.</text>
</comment>
<dbReference type="InterPro" id="IPR002401">
    <property type="entry name" value="Cyt_P450_E_grp-I"/>
</dbReference>
<keyword evidence="2 5" id="KW-0479">Metal-binding</keyword>
<keyword evidence="3 5" id="KW-0560">Oxidoreductase</keyword>
<keyword evidence="6" id="KW-0812">Transmembrane</keyword>
<keyword evidence="5" id="KW-0349">Heme</keyword>
<dbReference type="EMBL" id="JAVDPF010000012">
    <property type="protein sequence ID" value="KAL1878487.1"/>
    <property type="molecule type" value="Genomic_DNA"/>
</dbReference>
<evidence type="ECO:0000313" key="7">
    <source>
        <dbReference type="EMBL" id="KAL1878487.1"/>
    </source>
</evidence>
<evidence type="ECO:0000256" key="5">
    <source>
        <dbReference type="RuleBase" id="RU000461"/>
    </source>
</evidence>
<evidence type="ECO:0000313" key="8">
    <source>
        <dbReference type="Proteomes" id="UP001583193"/>
    </source>
</evidence>
<evidence type="ECO:0008006" key="9">
    <source>
        <dbReference type="Google" id="ProtNLM"/>
    </source>
</evidence>
<dbReference type="PRINTS" id="PR00463">
    <property type="entry name" value="EP450I"/>
</dbReference>
<keyword evidence="8" id="KW-1185">Reference proteome</keyword>
<gene>
    <name evidence="7" type="ORF">Plec18167_004561</name>
</gene>
<dbReference type="CDD" id="cd11060">
    <property type="entry name" value="CYP57A1-like"/>
    <property type="match status" value="1"/>
</dbReference>
<dbReference type="Proteomes" id="UP001583193">
    <property type="component" value="Unassembled WGS sequence"/>
</dbReference>
<keyword evidence="6" id="KW-1133">Transmembrane helix</keyword>
<dbReference type="InterPro" id="IPR050121">
    <property type="entry name" value="Cytochrome_P450_monoxygenase"/>
</dbReference>
<accession>A0ABR3XSI6</accession>
<proteinExistence type="inferred from homology"/>
<dbReference type="Gene3D" id="1.10.630.10">
    <property type="entry name" value="Cytochrome P450"/>
    <property type="match status" value="1"/>
</dbReference>